<proteinExistence type="predicted"/>
<accession>X1TIN9</accession>
<feature type="non-terminal residue" evidence="1">
    <location>
        <position position="1"/>
    </location>
</feature>
<reference evidence="1" key="1">
    <citation type="journal article" date="2014" name="Front. Microbiol.">
        <title>High frequency of phylogenetically diverse reductive dehalogenase-homologous genes in deep subseafloor sedimentary metagenomes.</title>
        <authorList>
            <person name="Kawai M."/>
            <person name="Futagami T."/>
            <person name="Toyoda A."/>
            <person name="Takaki Y."/>
            <person name="Nishi S."/>
            <person name="Hori S."/>
            <person name="Arai W."/>
            <person name="Tsubouchi T."/>
            <person name="Morono Y."/>
            <person name="Uchiyama I."/>
            <person name="Ito T."/>
            <person name="Fujiyama A."/>
            <person name="Inagaki F."/>
            <person name="Takami H."/>
        </authorList>
    </citation>
    <scope>NUCLEOTIDE SEQUENCE</scope>
    <source>
        <strain evidence="1">Expedition CK06-06</strain>
    </source>
</reference>
<sequence>RIAGRHRRVGKLSEKVQQQMIKAGIMRSRFELFTTDPAEEEAEVYEFHEYAFSH</sequence>
<gene>
    <name evidence="1" type="ORF">S12H4_32541</name>
</gene>
<name>X1TIN9_9ZZZZ</name>
<organism evidence="1">
    <name type="scientific">marine sediment metagenome</name>
    <dbReference type="NCBI Taxonomy" id="412755"/>
    <lineage>
        <taxon>unclassified sequences</taxon>
        <taxon>metagenomes</taxon>
        <taxon>ecological metagenomes</taxon>
    </lineage>
</organism>
<evidence type="ECO:0000313" key="1">
    <source>
        <dbReference type="EMBL" id="GAI91231.1"/>
    </source>
</evidence>
<comment type="caution">
    <text evidence="1">The sequence shown here is derived from an EMBL/GenBank/DDBJ whole genome shotgun (WGS) entry which is preliminary data.</text>
</comment>
<dbReference type="AlphaFoldDB" id="X1TIN9"/>
<protein>
    <submittedName>
        <fullName evidence="1">Uncharacterized protein</fullName>
    </submittedName>
</protein>
<dbReference type="EMBL" id="BARW01019089">
    <property type="protein sequence ID" value="GAI91231.1"/>
    <property type="molecule type" value="Genomic_DNA"/>
</dbReference>